<accession>U1RFM7</accession>
<gene>
    <name evidence="1" type="ORF">HMPREF1978_00615</name>
</gene>
<sequence>MTVMLGLKASLSTMAADGREDVVEHPRLELLGGGQLRGDNQPVQVALADEPDLLDATSRLKGVVIHDPLTVTRQALTCQARQAPKPDTVFRAPCSYFGVINQVALQST</sequence>
<reference evidence="1 2" key="1">
    <citation type="submission" date="2013-08" db="EMBL/GenBank/DDBJ databases">
        <authorList>
            <person name="Weinstock G."/>
            <person name="Sodergren E."/>
            <person name="Wylie T."/>
            <person name="Fulton L."/>
            <person name="Fulton R."/>
            <person name="Fronick C."/>
            <person name="O'Laughlin M."/>
            <person name="Godfrey J."/>
            <person name="Miner T."/>
            <person name="Herter B."/>
            <person name="Appelbaum E."/>
            <person name="Cordes M."/>
            <person name="Lek S."/>
            <person name="Wollam A."/>
            <person name="Pepin K.H."/>
            <person name="Palsikar V.B."/>
            <person name="Mitreva M."/>
            <person name="Wilson R.K."/>
        </authorList>
    </citation>
    <scope>NUCLEOTIDE SEQUENCE [LARGE SCALE GENOMIC DNA]</scope>
    <source>
        <strain evidence="1 2">F0530</strain>
    </source>
</reference>
<organism evidence="1 2">
    <name type="scientific">Actinomyces graevenitzii F0530</name>
    <dbReference type="NCBI Taxonomy" id="1321817"/>
    <lineage>
        <taxon>Bacteria</taxon>
        <taxon>Bacillati</taxon>
        <taxon>Actinomycetota</taxon>
        <taxon>Actinomycetes</taxon>
        <taxon>Actinomycetales</taxon>
        <taxon>Actinomycetaceae</taxon>
        <taxon>Actinomyces</taxon>
    </lineage>
</organism>
<protein>
    <submittedName>
        <fullName evidence="1">Uncharacterized protein</fullName>
    </submittedName>
</protein>
<proteinExistence type="predicted"/>
<dbReference type="Proteomes" id="UP000016481">
    <property type="component" value="Unassembled WGS sequence"/>
</dbReference>
<dbReference type="AlphaFoldDB" id="U1RFM7"/>
<comment type="caution">
    <text evidence="1">The sequence shown here is derived from an EMBL/GenBank/DDBJ whole genome shotgun (WGS) entry which is preliminary data.</text>
</comment>
<evidence type="ECO:0000313" key="2">
    <source>
        <dbReference type="Proteomes" id="UP000016481"/>
    </source>
</evidence>
<name>U1RFM7_9ACTO</name>
<dbReference type="EMBL" id="AWSC01000019">
    <property type="protein sequence ID" value="ERH17302.1"/>
    <property type="molecule type" value="Genomic_DNA"/>
</dbReference>
<dbReference type="HOGENOM" id="CLU_2191312_0_0_11"/>
<evidence type="ECO:0000313" key="1">
    <source>
        <dbReference type="EMBL" id="ERH17302.1"/>
    </source>
</evidence>